<evidence type="ECO:0000256" key="1">
    <source>
        <dbReference type="ARBA" id="ARBA00008780"/>
    </source>
</evidence>
<dbReference type="InParanoid" id="J4KN49"/>
<dbReference type="SMART" id="SM00022">
    <property type="entry name" value="PLAc"/>
    <property type="match status" value="1"/>
</dbReference>
<feature type="domain" description="PLA2c" evidence="11">
    <location>
        <begin position="73"/>
        <end position="620"/>
    </location>
</feature>
<dbReference type="Proteomes" id="UP000002762">
    <property type="component" value="Unassembled WGS sequence"/>
</dbReference>
<dbReference type="GO" id="GO:0046475">
    <property type="term" value="P:glycerophospholipid catabolic process"/>
    <property type="evidence" value="ECO:0007669"/>
    <property type="project" value="TreeGrafter"/>
</dbReference>
<evidence type="ECO:0000313" key="12">
    <source>
        <dbReference type="EMBL" id="EJP65084.1"/>
    </source>
</evidence>
<dbReference type="PANTHER" id="PTHR10728">
    <property type="entry name" value="CYTOSOLIC PHOSPHOLIPASE A2"/>
    <property type="match status" value="1"/>
</dbReference>
<dbReference type="GO" id="GO:0004622">
    <property type="term" value="F:phosphatidylcholine lysophospholipase activity"/>
    <property type="evidence" value="ECO:0007669"/>
    <property type="project" value="UniProtKB-EC"/>
</dbReference>
<gene>
    <name evidence="12" type="ORF">BBA_05854</name>
</gene>
<dbReference type="OrthoDB" id="4084751at2759"/>
<dbReference type="InterPro" id="IPR016035">
    <property type="entry name" value="Acyl_Trfase/lysoPLipase"/>
</dbReference>
<keyword evidence="13" id="KW-1185">Reference proteome</keyword>
<dbReference type="AlphaFoldDB" id="J4KN49"/>
<keyword evidence="7" id="KW-0325">Glycoprotein</keyword>
<evidence type="ECO:0000256" key="5">
    <source>
        <dbReference type="ARBA" id="ARBA00022963"/>
    </source>
</evidence>
<comment type="similarity">
    <text evidence="1 10">Belongs to the lysophospholipase family.</text>
</comment>
<proteinExistence type="inferred from homology"/>
<dbReference type="SUPFAM" id="SSF52151">
    <property type="entry name" value="FabD/lysophospholipase-like"/>
    <property type="match status" value="1"/>
</dbReference>
<keyword evidence="5 9" id="KW-0442">Lipid degradation</keyword>
<sequence>MLHPGTSYVETATFMCDVTKVVNKSVMARDATFAQSAQGYALRTADLTPEDVDFLVRRATAQAPDGYAPSEVTCPGTRPFIRDSSSSVLSPEEKAWLPIRRQETITHIKDFLKRAAIPNFDSAKYLVNVDSNSTALPNIGIAVSGGGYRAMLNGAGAIKAFDSRSTGSTDKGNLGGLLQSATYLSGLSGGGWLVGSIFTNNFTTVQDAVASKDIWQFGESILEGPENIGIVDYYSTIIDELEKKRDAGFNRSITDIWGRMLSFQLVKAKHGGPRYTFSSIANDTEFAAGRTPLPILVADSRAPGEKNTTIESVLFEFNPWELGSTDPGMTGFAPLKYTGSKFDGGKLSSDAKCINGFDNVGYVMGTSSSLFNQIILRMKSDPAKYQPKNIPKTVVAFITDLLTTLGDRSDDVADWTPNPFKNWNSGKNYVASSDRLTLVDGGEDGQNVPFHPHTVHERRVDVVFAVDSSADTSNWPDGASALATYQRTMSNSSAGTSFPVVPDKNTFINLGLNTRPTFFGCDTSKSSGPVPPLVVYLPNYPYVFHSNLSTFTMSINDTERDAIISNGWAVVTQMNSTRDTNWPTCVSCAMLSRSFDRTKTEVPAACKDCFTSYCWNGTVDSSQPATAYAPKMWSNTTIDVASKKDSAGARTTSGSATLIALAIASAMLLL</sequence>
<dbReference type="EMBL" id="JH725165">
    <property type="protein sequence ID" value="EJP65084.1"/>
    <property type="molecule type" value="Genomic_DNA"/>
</dbReference>
<name>J4KN49_BEAB2</name>
<dbReference type="PROSITE" id="PS51210">
    <property type="entry name" value="PLA2C"/>
    <property type="match status" value="1"/>
</dbReference>
<evidence type="ECO:0000256" key="8">
    <source>
        <dbReference type="ARBA" id="ARBA00049531"/>
    </source>
</evidence>
<dbReference type="Gene3D" id="3.40.1090.10">
    <property type="entry name" value="Cytosolic phospholipase A2 catalytic domain"/>
    <property type="match status" value="1"/>
</dbReference>
<accession>J4KN49</accession>
<dbReference type="PANTHER" id="PTHR10728:SF33">
    <property type="entry name" value="LYSOPHOSPHOLIPASE 1-RELATED"/>
    <property type="match status" value="1"/>
</dbReference>
<dbReference type="STRING" id="655819.J4KN49"/>
<evidence type="ECO:0000259" key="11">
    <source>
        <dbReference type="PROSITE" id="PS51210"/>
    </source>
</evidence>
<keyword evidence="6 9" id="KW-0443">Lipid metabolism</keyword>
<evidence type="ECO:0000256" key="10">
    <source>
        <dbReference type="RuleBase" id="RU362103"/>
    </source>
</evidence>
<dbReference type="FunCoup" id="J4KN49">
    <property type="interactions" value="79"/>
</dbReference>
<dbReference type="FunFam" id="3.40.1090.10:FF:000010">
    <property type="entry name" value="Lysophospholipase"/>
    <property type="match status" value="1"/>
</dbReference>
<evidence type="ECO:0000256" key="6">
    <source>
        <dbReference type="ARBA" id="ARBA00023098"/>
    </source>
</evidence>
<dbReference type="InterPro" id="IPR002642">
    <property type="entry name" value="LysoPLipase_cat_dom"/>
</dbReference>
<protein>
    <recommendedName>
        <fullName evidence="2 10">Lysophospholipase</fullName>
        <ecNumber evidence="2 10">3.1.1.5</ecNumber>
    </recommendedName>
</protein>
<keyword evidence="4 9" id="KW-0378">Hydrolase</keyword>
<evidence type="ECO:0000256" key="7">
    <source>
        <dbReference type="ARBA" id="ARBA00023180"/>
    </source>
</evidence>
<dbReference type="GO" id="GO:0005829">
    <property type="term" value="C:cytosol"/>
    <property type="evidence" value="ECO:0007669"/>
    <property type="project" value="TreeGrafter"/>
</dbReference>
<dbReference type="GO" id="GO:0005783">
    <property type="term" value="C:endoplasmic reticulum"/>
    <property type="evidence" value="ECO:0007669"/>
    <property type="project" value="TreeGrafter"/>
</dbReference>
<dbReference type="GO" id="GO:0004623">
    <property type="term" value="F:phospholipase A2 activity"/>
    <property type="evidence" value="ECO:0007669"/>
    <property type="project" value="TreeGrafter"/>
</dbReference>
<evidence type="ECO:0000256" key="9">
    <source>
        <dbReference type="PROSITE-ProRule" id="PRU00555"/>
    </source>
</evidence>
<organism evidence="12 13">
    <name type="scientific">Beauveria bassiana (strain ARSEF 2860)</name>
    <name type="common">White muscardine disease fungus</name>
    <name type="synonym">Tritirachium shiotae</name>
    <dbReference type="NCBI Taxonomy" id="655819"/>
    <lineage>
        <taxon>Eukaryota</taxon>
        <taxon>Fungi</taxon>
        <taxon>Dikarya</taxon>
        <taxon>Ascomycota</taxon>
        <taxon>Pezizomycotina</taxon>
        <taxon>Sordariomycetes</taxon>
        <taxon>Hypocreomycetidae</taxon>
        <taxon>Hypocreales</taxon>
        <taxon>Cordycipitaceae</taxon>
        <taxon>Beauveria</taxon>
    </lineage>
</organism>
<evidence type="ECO:0000313" key="13">
    <source>
        <dbReference type="Proteomes" id="UP000002762"/>
    </source>
</evidence>
<dbReference type="GeneID" id="19888866"/>
<dbReference type="EC" id="3.1.1.5" evidence="2 10"/>
<evidence type="ECO:0000256" key="2">
    <source>
        <dbReference type="ARBA" id="ARBA00013274"/>
    </source>
</evidence>
<dbReference type="RefSeq" id="XP_008599173.1">
    <property type="nucleotide sequence ID" value="XM_008600951.1"/>
</dbReference>
<dbReference type="HOGENOM" id="CLU_014602_0_0_1"/>
<comment type="catalytic activity">
    <reaction evidence="8 10">
        <text>a 1-acyl-sn-glycero-3-phosphocholine + H2O = sn-glycerol 3-phosphocholine + a fatty acid + H(+)</text>
        <dbReference type="Rhea" id="RHEA:15177"/>
        <dbReference type="ChEBI" id="CHEBI:15377"/>
        <dbReference type="ChEBI" id="CHEBI:15378"/>
        <dbReference type="ChEBI" id="CHEBI:16870"/>
        <dbReference type="ChEBI" id="CHEBI:28868"/>
        <dbReference type="ChEBI" id="CHEBI:58168"/>
        <dbReference type="EC" id="3.1.1.5"/>
    </reaction>
</comment>
<evidence type="ECO:0000256" key="3">
    <source>
        <dbReference type="ARBA" id="ARBA00022729"/>
    </source>
</evidence>
<evidence type="ECO:0000256" key="4">
    <source>
        <dbReference type="ARBA" id="ARBA00022801"/>
    </source>
</evidence>
<dbReference type="Pfam" id="PF01735">
    <property type="entry name" value="PLA2_B"/>
    <property type="match status" value="1"/>
</dbReference>
<reference evidence="12 13" key="1">
    <citation type="journal article" date="2012" name="Sci. Rep.">
        <title>Genomic perspectives on the evolution of fungal entomopathogenicity in Beauveria bassiana.</title>
        <authorList>
            <person name="Xiao G."/>
            <person name="Ying S.H."/>
            <person name="Zheng P."/>
            <person name="Wang Z.L."/>
            <person name="Zhang S."/>
            <person name="Xie X.Q."/>
            <person name="Shang Y."/>
            <person name="St Leger R.J."/>
            <person name="Zhao G.P."/>
            <person name="Wang C."/>
            <person name="Feng M.G."/>
        </authorList>
    </citation>
    <scope>NUCLEOTIDE SEQUENCE [LARGE SCALE GENOMIC DNA]</scope>
    <source>
        <strain evidence="12 13">ARSEF 2860</strain>
    </source>
</reference>
<keyword evidence="3" id="KW-0732">Signal</keyword>